<dbReference type="AlphaFoldDB" id="A0A9W6W0V3"/>
<name>A0A9W6W0V3_9ACTN</name>
<feature type="transmembrane region" description="Helical" evidence="2">
    <location>
        <begin position="12"/>
        <end position="31"/>
    </location>
</feature>
<comment type="caution">
    <text evidence="3">The sequence shown here is derived from an EMBL/GenBank/DDBJ whole genome shotgun (WGS) entry which is preliminary data.</text>
</comment>
<dbReference type="Proteomes" id="UP001165074">
    <property type="component" value="Unassembled WGS sequence"/>
</dbReference>
<keyword evidence="2" id="KW-0472">Membrane</keyword>
<dbReference type="RefSeq" id="WP_285573706.1">
    <property type="nucleotide sequence ID" value="NZ_BSTK01000005.1"/>
</dbReference>
<feature type="transmembrane region" description="Helical" evidence="2">
    <location>
        <begin position="67"/>
        <end position="90"/>
    </location>
</feature>
<keyword evidence="2" id="KW-1133">Transmembrane helix</keyword>
<protein>
    <submittedName>
        <fullName evidence="3">Uncharacterized protein</fullName>
    </submittedName>
</protein>
<feature type="transmembrane region" description="Helical" evidence="2">
    <location>
        <begin position="37"/>
        <end position="55"/>
    </location>
</feature>
<evidence type="ECO:0000256" key="2">
    <source>
        <dbReference type="SAM" id="Phobius"/>
    </source>
</evidence>
<keyword evidence="4" id="KW-1185">Reference proteome</keyword>
<proteinExistence type="predicted"/>
<evidence type="ECO:0000256" key="1">
    <source>
        <dbReference type="SAM" id="MobiDB-lite"/>
    </source>
</evidence>
<reference evidence="3" key="1">
    <citation type="submission" date="2023-03" db="EMBL/GenBank/DDBJ databases">
        <title>Actinoallomurus iriomotensis NBRC 103684.</title>
        <authorList>
            <person name="Ichikawa N."/>
            <person name="Sato H."/>
            <person name="Tonouchi N."/>
        </authorList>
    </citation>
    <scope>NUCLEOTIDE SEQUENCE</scope>
    <source>
        <strain evidence="3">NBRC 103684</strain>
    </source>
</reference>
<feature type="region of interest" description="Disordered" evidence="1">
    <location>
        <begin position="103"/>
        <end position="148"/>
    </location>
</feature>
<keyword evidence="2" id="KW-0812">Transmembrane</keyword>
<evidence type="ECO:0000313" key="3">
    <source>
        <dbReference type="EMBL" id="GLY86137.1"/>
    </source>
</evidence>
<organism evidence="3 4">
    <name type="scientific">Actinoallomurus iriomotensis</name>
    <dbReference type="NCBI Taxonomy" id="478107"/>
    <lineage>
        <taxon>Bacteria</taxon>
        <taxon>Bacillati</taxon>
        <taxon>Actinomycetota</taxon>
        <taxon>Actinomycetes</taxon>
        <taxon>Streptosporangiales</taxon>
        <taxon>Thermomonosporaceae</taxon>
        <taxon>Actinoallomurus</taxon>
    </lineage>
</organism>
<evidence type="ECO:0000313" key="4">
    <source>
        <dbReference type="Proteomes" id="UP001165074"/>
    </source>
</evidence>
<dbReference type="EMBL" id="BSTK01000005">
    <property type="protein sequence ID" value="GLY86137.1"/>
    <property type="molecule type" value="Genomic_DNA"/>
</dbReference>
<sequence>MSENKPAKSRRGVVWVSGAVVLLAATVIAVLSGIEVVGWILGGLAAIGFLVELLERRFGYSMPSRKQFAVMSLLSVLTLAMAATIAAFGWTVNLRGLGDPGAGSAGGPATPPPAAGPAVSPTQEGSSPPAPSSAPVPSMSATAEGDSPAQATIAISGTGRDLERTISVQVTRQPQAGHRLWLVAQFPDRKGPPLQSPWERLAPNMPAYSIPRSFKDLDVGPERSLFIVDADAKADKLMADYMKRGDKFKGLPSGALQVSNSVDATRVG</sequence>
<gene>
    <name evidence="3" type="ORF">Airi02_040660</name>
</gene>
<accession>A0A9W6W0V3</accession>